<dbReference type="InterPro" id="IPR036589">
    <property type="entry name" value="HCY_dom_sf"/>
</dbReference>
<protein>
    <submittedName>
        <fullName evidence="1">Phosphoadenosine phosphosulfate sulfotransferase</fullName>
    </submittedName>
</protein>
<proteinExistence type="predicted"/>
<reference evidence="1 2" key="1">
    <citation type="journal article" date="2018" name="Elife">
        <title>Discovery and characterization of a prevalent human gut bacterial enzyme sufficient for the inactivation of a family of plant toxins.</title>
        <authorList>
            <person name="Koppel N."/>
            <person name="Bisanz J.E."/>
            <person name="Pandelia M.E."/>
            <person name="Turnbaugh P.J."/>
            <person name="Balskus E.P."/>
        </authorList>
    </citation>
    <scope>NUCLEOTIDE SEQUENCE [LARGE SCALE GENOMIC DNA]</scope>
    <source>
        <strain evidence="1 2">OB21 GAM31</strain>
    </source>
</reference>
<dbReference type="Gene3D" id="3.20.20.330">
    <property type="entry name" value="Homocysteine-binding-like domain"/>
    <property type="match status" value="1"/>
</dbReference>
<name>A0A369LB36_9ACTN</name>
<dbReference type="GO" id="GO:0016740">
    <property type="term" value="F:transferase activity"/>
    <property type="evidence" value="ECO:0007669"/>
    <property type="project" value="UniProtKB-KW"/>
</dbReference>
<keyword evidence="1" id="KW-0808">Transferase</keyword>
<dbReference type="Proteomes" id="UP000253975">
    <property type="component" value="Unassembled WGS sequence"/>
</dbReference>
<gene>
    <name evidence="1" type="ORF">C1881_09700</name>
</gene>
<comment type="caution">
    <text evidence="1">The sequence shown here is derived from an EMBL/GenBank/DDBJ whole genome shotgun (WGS) entry which is preliminary data.</text>
</comment>
<dbReference type="EMBL" id="PPTO01000021">
    <property type="protein sequence ID" value="RDB55198.1"/>
    <property type="molecule type" value="Genomic_DNA"/>
</dbReference>
<dbReference type="AlphaFoldDB" id="A0A369LB36"/>
<sequence length="310" mass="32443">MADIELRFHKDMLVLSAPLAFALANQGVDMETEAEYMSLVEPETMRDALRLESMAGAQCLVAETDICEARLAHKRMEDRAQELAQAAISHARANAPQHVLCEVGPCGLPLDATSAMSMKQCAAQYEGAARALVEGGKEAMGSLAESEGAGFDAIFLNGLRSAADVQCGIEGVRRAYTGPVFVSVDVNEQGEFDGKPLAEAIEVLAKADVIGIRSAAALEAIAEVVREIAAATPKPILVQVSVRQATAAEKRRASLGAPIPENPYALPDFMADAAVALRAAGAQFLRACGEATPAYTGALAAGVFGADSIR</sequence>
<accession>A0A369LB36</accession>
<dbReference type="SUPFAM" id="SSF82282">
    <property type="entry name" value="Homocysteine S-methyltransferase"/>
    <property type="match status" value="1"/>
</dbReference>
<organism evidence="1 2">
    <name type="scientific">Slackia isoflavoniconvertens</name>
    <dbReference type="NCBI Taxonomy" id="572010"/>
    <lineage>
        <taxon>Bacteria</taxon>
        <taxon>Bacillati</taxon>
        <taxon>Actinomycetota</taxon>
        <taxon>Coriobacteriia</taxon>
        <taxon>Eggerthellales</taxon>
        <taxon>Eggerthellaceae</taxon>
        <taxon>Slackia</taxon>
    </lineage>
</organism>
<evidence type="ECO:0000313" key="2">
    <source>
        <dbReference type="Proteomes" id="UP000253975"/>
    </source>
</evidence>
<dbReference type="RefSeq" id="WP_114616323.1">
    <property type="nucleotide sequence ID" value="NZ_PPTO01000021.1"/>
</dbReference>
<evidence type="ECO:0000313" key="1">
    <source>
        <dbReference type="EMBL" id="RDB55198.1"/>
    </source>
</evidence>